<dbReference type="SUPFAM" id="SSF56112">
    <property type="entry name" value="Protein kinase-like (PK-like)"/>
    <property type="match status" value="1"/>
</dbReference>
<keyword evidence="2" id="KW-0597">Phosphoprotein</keyword>
<proteinExistence type="inferred from homology"/>
<evidence type="ECO:0000256" key="7">
    <source>
        <dbReference type="PROSITE-ProRule" id="PRU10141"/>
    </source>
</evidence>
<dbReference type="GO" id="GO:0005524">
    <property type="term" value="F:ATP binding"/>
    <property type="evidence" value="ECO:0007669"/>
    <property type="project" value="UniProtKB-UniRule"/>
</dbReference>
<keyword evidence="5" id="KW-0418">Kinase</keyword>
<dbReference type="InterPro" id="IPR000719">
    <property type="entry name" value="Prot_kinase_dom"/>
</dbReference>
<evidence type="ECO:0008006" key="13">
    <source>
        <dbReference type="Google" id="ProtNLM"/>
    </source>
</evidence>
<dbReference type="Gene3D" id="3.30.200.20">
    <property type="entry name" value="Phosphorylase Kinase, domain 1"/>
    <property type="match status" value="1"/>
</dbReference>
<dbReference type="FunFam" id="1.10.510.10:FF:000048">
    <property type="entry name" value="Protein kinase C"/>
    <property type="match status" value="1"/>
</dbReference>
<sequence>MEFIRSVLTPSDGATAPSGPNPTLRKVRSSVNLTHATLAPSQLMTSQQAVPQGPSSNIPTQFQAGSDVPMPGTSDEAQCFSTMLPQKLVRFLSLSSFNTTERDEAVNVCDSDFVRMNVLGIGSFGKVLLVKKKDSSRLFAMKIIKKSVLKERMRARIRMERNVMALHRHPFIIKLHYAFQEEDKLYFVMDYCKGGDLYYHLHPSRNSRRSTSSFSKFVIAQLALALGHLHNHGIVYRDLKPENVLFDDQGYIKLADFGLAKGGIWEPTRGTRSVCGSLHYMAPELLLMHELGDDAEYGYAVDWWSLGVLLYEIFWGLPPWYCEKHDELVTMIKTIPLKINLKLPAPTRSFMTDLLIKDPQYRLGSAADVEEVKRHAYFERIDWQRLLAKQYAPCFTPCAAGAPEECVQNFDESFTRMPVKSSGQESGMAPCSSIPPNLADRLVHFDDFDFIINEEGTDTRAA</sequence>
<dbReference type="InterPro" id="IPR017441">
    <property type="entry name" value="Protein_kinase_ATP_BS"/>
</dbReference>
<evidence type="ECO:0000313" key="12">
    <source>
        <dbReference type="EMBL" id="CAD9868945.1"/>
    </source>
</evidence>
<protein>
    <recommendedName>
        <fullName evidence="13">Protein kinase domain-containing protein</fullName>
    </recommendedName>
</protein>
<evidence type="ECO:0000256" key="3">
    <source>
        <dbReference type="ARBA" id="ARBA00022679"/>
    </source>
</evidence>
<dbReference type="PROSITE" id="PS51285">
    <property type="entry name" value="AGC_KINASE_CTER"/>
    <property type="match status" value="1"/>
</dbReference>
<dbReference type="PROSITE" id="PS00108">
    <property type="entry name" value="PROTEIN_KINASE_ST"/>
    <property type="match status" value="1"/>
</dbReference>
<keyword evidence="4 7" id="KW-0547">Nucleotide-binding</keyword>
<evidence type="ECO:0000256" key="1">
    <source>
        <dbReference type="ARBA" id="ARBA00022527"/>
    </source>
</evidence>
<dbReference type="Pfam" id="PF00069">
    <property type="entry name" value="Pkinase"/>
    <property type="match status" value="1"/>
</dbReference>
<evidence type="ECO:0000256" key="6">
    <source>
        <dbReference type="ARBA" id="ARBA00022840"/>
    </source>
</evidence>
<feature type="region of interest" description="Disordered" evidence="9">
    <location>
        <begin position="1"/>
        <end position="26"/>
    </location>
</feature>
<comment type="similarity">
    <text evidence="8">Belongs to the protein kinase superfamily.</text>
</comment>
<dbReference type="AlphaFoldDB" id="A0A7S2Y012"/>
<feature type="binding site" evidence="7">
    <location>
        <position position="150"/>
    </location>
    <ligand>
        <name>ATP</name>
        <dbReference type="ChEBI" id="CHEBI:30616"/>
    </ligand>
</feature>
<evidence type="ECO:0000259" key="11">
    <source>
        <dbReference type="PROSITE" id="PS51285"/>
    </source>
</evidence>
<evidence type="ECO:0000259" key="10">
    <source>
        <dbReference type="PROSITE" id="PS50011"/>
    </source>
</evidence>
<dbReference type="Gene3D" id="1.10.510.10">
    <property type="entry name" value="Transferase(Phosphotransferase) domain 1"/>
    <property type="match status" value="1"/>
</dbReference>
<evidence type="ECO:0000256" key="9">
    <source>
        <dbReference type="SAM" id="MobiDB-lite"/>
    </source>
</evidence>
<keyword evidence="6 7" id="KW-0067">ATP-binding</keyword>
<dbReference type="PANTHER" id="PTHR24351">
    <property type="entry name" value="RIBOSOMAL PROTEIN S6 KINASE"/>
    <property type="match status" value="1"/>
</dbReference>
<dbReference type="InterPro" id="IPR000961">
    <property type="entry name" value="AGC-kinase_C"/>
</dbReference>
<organism evidence="12">
    <name type="scientific">Fibrocapsa japonica</name>
    <dbReference type="NCBI Taxonomy" id="94617"/>
    <lineage>
        <taxon>Eukaryota</taxon>
        <taxon>Sar</taxon>
        <taxon>Stramenopiles</taxon>
        <taxon>Ochrophyta</taxon>
        <taxon>Raphidophyceae</taxon>
        <taxon>Chattonellales</taxon>
        <taxon>Chattonellaceae</taxon>
        <taxon>Fibrocapsa</taxon>
    </lineage>
</organism>
<dbReference type="GO" id="GO:0004674">
    <property type="term" value="F:protein serine/threonine kinase activity"/>
    <property type="evidence" value="ECO:0007669"/>
    <property type="project" value="UniProtKB-KW"/>
</dbReference>
<reference evidence="12" key="1">
    <citation type="submission" date="2021-01" db="EMBL/GenBank/DDBJ databases">
        <authorList>
            <person name="Corre E."/>
            <person name="Pelletier E."/>
            <person name="Niang G."/>
            <person name="Scheremetjew M."/>
            <person name="Finn R."/>
            <person name="Kale V."/>
            <person name="Holt S."/>
            <person name="Cochrane G."/>
            <person name="Meng A."/>
            <person name="Brown T."/>
            <person name="Cohen L."/>
        </authorList>
    </citation>
    <scope>NUCLEOTIDE SEQUENCE</scope>
    <source>
        <strain evidence="12">CCMP1661</strain>
    </source>
</reference>
<dbReference type="FunFam" id="3.30.200.20:FF:000042">
    <property type="entry name" value="Aurora kinase A"/>
    <property type="match status" value="1"/>
</dbReference>
<evidence type="ECO:0000256" key="5">
    <source>
        <dbReference type="ARBA" id="ARBA00022777"/>
    </source>
</evidence>
<dbReference type="InterPro" id="IPR045270">
    <property type="entry name" value="STKc_AGC"/>
</dbReference>
<dbReference type="InterPro" id="IPR008271">
    <property type="entry name" value="Ser/Thr_kinase_AS"/>
</dbReference>
<dbReference type="CDD" id="cd05123">
    <property type="entry name" value="STKc_AGC"/>
    <property type="match status" value="1"/>
</dbReference>
<name>A0A7S2Y012_9STRA</name>
<evidence type="ECO:0000256" key="8">
    <source>
        <dbReference type="RuleBase" id="RU000304"/>
    </source>
</evidence>
<dbReference type="PROSITE" id="PS50011">
    <property type="entry name" value="PROTEIN_KINASE_DOM"/>
    <property type="match status" value="1"/>
</dbReference>
<dbReference type="SMART" id="SM00220">
    <property type="entry name" value="S_TKc"/>
    <property type="match status" value="1"/>
</dbReference>
<feature type="domain" description="AGC-kinase C-terminal" evidence="11">
    <location>
        <begin position="379"/>
        <end position="460"/>
    </location>
</feature>
<feature type="domain" description="Protein kinase" evidence="10">
    <location>
        <begin position="113"/>
        <end position="378"/>
    </location>
</feature>
<gene>
    <name evidence="12" type="ORF">FJAP1339_LOCUS8848</name>
</gene>
<dbReference type="PROSITE" id="PS00107">
    <property type="entry name" value="PROTEIN_KINASE_ATP"/>
    <property type="match status" value="1"/>
</dbReference>
<keyword evidence="3" id="KW-0808">Transferase</keyword>
<accession>A0A7S2Y012</accession>
<evidence type="ECO:0000256" key="4">
    <source>
        <dbReference type="ARBA" id="ARBA00022741"/>
    </source>
</evidence>
<dbReference type="EMBL" id="HBHR01017632">
    <property type="protein sequence ID" value="CAD9868945.1"/>
    <property type="molecule type" value="Transcribed_RNA"/>
</dbReference>
<keyword evidence="1 8" id="KW-0723">Serine/threonine-protein kinase</keyword>
<evidence type="ECO:0000256" key="2">
    <source>
        <dbReference type="ARBA" id="ARBA00022553"/>
    </source>
</evidence>
<dbReference type="InterPro" id="IPR011009">
    <property type="entry name" value="Kinase-like_dom_sf"/>
</dbReference>